<dbReference type="EMBL" id="JAECZO010000027">
    <property type="protein sequence ID" value="KAK7202255.1"/>
    <property type="molecule type" value="Genomic_DNA"/>
</dbReference>
<gene>
    <name evidence="2" type="ORF">NESM_000296400</name>
</gene>
<name>A0AAW0F6U1_9TRYP</name>
<accession>A0AAW0F6U1</accession>
<evidence type="ECO:0000313" key="3">
    <source>
        <dbReference type="Proteomes" id="UP001430356"/>
    </source>
</evidence>
<dbReference type="Proteomes" id="UP001430356">
    <property type="component" value="Unassembled WGS sequence"/>
</dbReference>
<feature type="region of interest" description="Disordered" evidence="1">
    <location>
        <begin position="268"/>
        <end position="296"/>
    </location>
</feature>
<feature type="region of interest" description="Disordered" evidence="1">
    <location>
        <begin position="915"/>
        <end position="946"/>
    </location>
</feature>
<feature type="region of interest" description="Disordered" evidence="1">
    <location>
        <begin position="1"/>
        <end position="22"/>
    </location>
</feature>
<comment type="caution">
    <text evidence="2">The sequence shown here is derived from an EMBL/GenBank/DDBJ whole genome shotgun (WGS) entry which is preliminary data.</text>
</comment>
<feature type="region of interest" description="Disordered" evidence="1">
    <location>
        <begin position="102"/>
        <end position="130"/>
    </location>
</feature>
<feature type="region of interest" description="Disordered" evidence="1">
    <location>
        <begin position="410"/>
        <end position="454"/>
    </location>
</feature>
<evidence type="ECO:0000313" key="2">
    <source>
        <dbReference type="EMBL" id="KAK7202255.1"/>
    </source>
</evidence>
<feature type="compositionally biased region" description="Low complexity" evidence="1">
    <location>
        <begin position="103"/>
        <end position="122"/>
    </location>
</feature>
<proteinExistence type="predicted"/>
<feature type="region of interest" description="Disordered" evidence="1">
    <location>
        <begin position="961"/>
        <end position="982"/>
    </location>
</feature>
<sequence>MNGSAAASSASASSTAPSGSYGAWRSEMNAIAQLTRRVAQDAPLESAIAAAVVGESAGRSGDRRLSWSFDAAPSLPPSATAASPAAAAAAAAPPTFLQWMWGSSPVTNAPPSSAASSASPSSQQTRRQAAEGVAAALLHLLASAELPPRSDSDAPAQPSSSSATASRTAFVAAVDAVAAALASGDPLARPAPISAGHANGNRSGGGGGGGAAPVRSLIAFSHALPPMREAAAGSTSATAPVTSSLPPPVSRDIVGDGHFNNAFASLKQQAAERRRPASAGSAPRPPPAVAAAPTHAAPSKEVGLGAARAALDAADALLLRLRAQYRVSTAPSGRLAEAQTLVLRAAVCREAQRYMKAILRAVHRRFPTSAAQRSSAGAGAPVRGWAALAEAGSSTPLLRAVQHSLASAATGARGDGAADRRTSELPPLPAFPALASPLSTDASASRTSTPDGRTTAASPVLLAALARWRRLVDAQLRSLLLAEVTNCVAASHIFLGAAVEERQLGGDGGVGGCGERCPASSPLMLVHHGITHALRACGLLLSDAALESDVVLPATLVAEMAAAVAGDGAVDGGRCSAHTTLPALPARGCPHATRVWMLLVQLAMFLEQSGLQPQQQSHCVAAADDSTSDVPPLCNSSGGIDMQQLWELSAVVLLSRPLDSVQALDDAFKGTAAAAATTATPSLSLRRLLRGRHGAPTFDPGAQPRGSPARVEPQCGALPLCLVSLRRAAAAAVQRRAHGEALFDVTAALHLLLAFLEHDDVVEEPARGRVDYRRVLHEPVQLTDAVRAQRSAAYAVDVAELSLMHVLLLLLTSPVASGEAMARLGRLRQSGAASRQEGVEADEERVCGGSEGREALAGASDVVRGIGAALLATLDTLSTVAKHLQVMERATALPQPGRSAEHVIVAAWRDAETRGRSRDVDGVETPPPPAPVAVASTATPTHPGRRSVCAVTTSERYRRLKQSYQPSTPAPHSAAARTSTDASAAVAEATSVSDHQLTATSATVATLAHIVWELWEIVAALTLPLRVASTCTTQPTAGASLATGESWFDDTTATPAAATEVEGVMRYSAARLAVTAVEPRVVACLRALGGHDRLVLQLLRRLQTELLFPPLCGALT</sequence>
<reference evidence="2 3" key="1">
    <citation type="journal article" date="2021" name="MBio">
        <title>A New Model Trypanosomatid, Novymonas esmeraldas: Genomic Perception of Its 'Candidatus Pandoraea novymonadis' Endosymbiont.</title>
        <authorList>
            <person name="Zakharova A."/>
            <person name="Saura A."/>
            <person name="Butenko A."/>
            <person name="Podesvova L."/>
            <person name="Warmusova S."/>
            <person name="Kostygov A.Y."/>
            <person name="Nenarokova A."/>
            <person name="Lukes J."/>
            <person name="Opperdoes F.R."/>
            <person name="Yurchenko V."/>
        </authorList>
    </citation>
    <scope>NUCLEOTIDE SEQUENCE [LARGE SCALE GENOMIC DNA]</scope>
    <source>
        <strain evidence="2 3">E262AT.01</strain>
    </source>
</reference>
<organism evidence="2 3">
    <name type="scientific">Novymonas esmeraldas</name>
    <dbReference type="NCBI Taxonomy" id="1808958"/>
    <lineage>
        <taxon>Eukaryota</taxon>
        <taxon>Discoba</taxon>
        <taxon>Euglenozoa</taxon>
        <taxon>Kinetoplastea</taxon>
        <taxon>Metakinetoplastina</taxon>
        <taxon>Trypanosomatida</taxon>
        <taxon>Trypanosomatidae</taxon>
        <taxon>Novymonas</taxon>
    </lineage>
</organism>
<evidence type="ECO:0000256" key="1">
    <source>
        <dbReference type="SAM" id="MobiDB-lite"/>
    </source>
</evidence>
<feature type="compositionally biased region" description="Low complexity" evidence="1">
    <location>
        <begin position="932"/>
        <end position="942"/>
    </location>
</feature>
<feature type="compositionally biased region" description="Polar residues" evidence="1">
    <location>
        <begin position="440"/>
        <end position="454"/>
    </location>
</feature>
<protein>
    <submittedName>
        <fullName evidence="2">Uncharacterized protein</fullName>
    </submittedName>
</protein>
<dbReference type="AlphaFoldDB" id="A0AAW0F6U1"/>
<keyword evidence="3" id="KW-1185">Reference proteome</keyword>
<feature type="compositionally biased region" description="Low complexity" evidence="1">
    <location>
        <begin position="973"/>
        <end position="982"/>
    </location>
</feature>